<organism evidence="3 4">
    <name type="scientific">Brevibacterium rongguiense</name>
    <dbReference type="NCBI Taxonomy" id="2695267"/>
    <lineage>
        <taxon>Bacteria</taxon>
        <taxon>Bacillati</taxon>
        <taxon>Actinomycetota</taxon>
        <taxon>Actinomycetes</taxon>
        <taxon>Micrococcales</taxon>
        <taxon>Brevibacteriaceae</taxon>
        <taxon>Brevibacterium</taxon>
    </lineage>
</organism>
<feature type="transmembrane region" description="Helical" evidence="2">
    <location>
        <begin position="83"/>
        <end position="105"/>
    </location>
</feature>
<dbReference type="EMBL" id="WWEQ01000042">
    <property type="protein sequence ID" value="MYM20247.1"/>
    <property type="molecule type" value="Genomic_DNA"/>
</dbReference>
<feature type="compositionally biased region" description="Basic and acidic residues" evidence="1">
    <location>
        <begin position="14"/>
        <end position="27"/>
    </location>
</feature>
<dbReference type="RefSeq" id="WP_160953667.1">
    <property type="nucleotide sequence ID" value="NZ_WWEQ01000042.1"/>
</dbReference>
<comment type="caution">
    <text evidence="3">The sequence shown here is derived from an EMBL/GenBank/DDBJ whole genome shotgun (WGS) entry which is preliminary data.</text>
</comment>
<keyword evidence="2" id="KW-0812">Transmembrane</keyword>
<reference evidence="3 4" key="1">
    <citation type="submission" date="2020-01" db="EMBL/GenBank/DDBJ databases">
        <authorList>
            <person name="Deng T."/>
        </authorList>
    </citation>
    <scope>NUCLEOTIDE SEQUENCE [LARGE SCALE GENOMIC DNA]</scope>
    <source>
        <strain evidence="3 4">5221</strain>
    </source>
</reference>
<evidence type="ECO:0000313" key="3">
    <source>
        <dbReference type="EMBL" id="MYM20247.1"/>
    </source>
</evidence>
<accession>A0A6N9H862</accession>
<keyword evidence="4" id="KW-1185">Reference proteome</keyword>
<gene>
    <name evidence="3" type="ORF">GSY69_09785</name>
</gene>
<name>A0A6N9H862_9MICO</name>
<feature type="region of interest" description="Disordered" evidence="1">
    <location>
        <begin position="1"/>
        <end position="27"/>
    </location>
</feature>
<protein>
    <submittedName>
        <fullName evidence="3">Uncharacterized protein</fullName>
    </submittedName>
</protein>
<keyword evidence="2" id="KW-0472">Membrane</keyword>
<dbReference type="Proteomes" id="UP000469215">
    <property type="component" value="Unassembled WGS sequence"/>
</dbReference>
<evidence type="ECO:0000313" key="4">
    <source>
        <dbReference type="Proteomes" id="UP000469215"/>
    </source>
</evidence>
<feature type="transmembrane region" description="Helical" evidence="2">
    <location>
        <begin position="111"/>
        <end position="128"/>
    </location>
</feature>
<sequence length="145" mass="15170">MSAGTPDPGEPGDDDARSPDWEALGDADRVSEAQWAEVLAGYDSPAAVNSEVPADLVADELAAGDDWERPDPPPVGWRTAPRALVLSLIAVLGAIAGLLVGALFFRPMPGWLTLLLVVVMLGGGVQLFRSLPSERRRDGDDGAAV</sequence>
<proteinExistence type="predicted"/>
<evidence type="ECO:0000256" key="1">
    <source>
        <dbReference type="SAM" id="MobiDB-lite"/>
    </source>
</evidence>
<evidence type="ECO:0000256" key="2">
    <source>
        <dbReference type="SAM" id="Phobius"/>
    </source>
</evidence>
<dbReference type="AlphaFoldDB" id="A0A6N9H862"/>
<keyword evidence="2" id="KW-1133">Transmembrane helix</keyword>